<evidence type="ECO:0000256" key="1">
    <source>
        <dbReference type="SAM" id="MobiDB-lite"/>
    </source>
</evidence>
<protein>
    <submittedName>
        <fullName evidence="2">Uncharacterized protein</fullName>
    </submittedName>
</protein>
<feature type="compositionally biased region" description="Polar residues" evidence="1">
    <location>
        <begin position="459"/>
        <end position="471"/>
    </location>
</feature>
<feature type="region of interest" description="Disordered" evidence="1">
    <location>
        <begin position="729"/>
        <end position="750"/>
    </location>
</feature>
<keyword evidence="3" id="KW-1185">Reference proteome</keyword>
<name>A0A9P6PMP2_9FUNG</name>
<feature type="region of interest" description="Disordered" evidence="1">
    <location>
        <begin position="174"/>
        <end position="227"/>
    </location>
</feature>
<accession>A0A9P6PMP2</accession>
<feature type="compositionally biased region" description="Pro residues" evidence="1">
    <location>
        <begin position="532"/>
        <end position="543"/>
    </location>
</feature>
<reference evidence="2" key="1">
    <citation type="journal article" date="2020" name="Fungal Divers.">
        <title>Resolving the Mortierellaceae phylogeny through synthesis of multi-gene phylogenetics and phylogenomics.</title>
        <authorList>
            <person name="Vandepol N."/>
            <person name="Liber J."/>
            <person name="Desiro A."/>
            <person name="Na H."/>
            <person name="Kennedy M."/>
            <person name="Barry K."/>
            <person name="Grigoriev I.V."/>
            <person name="Miller A.N."/>
            <person name="O'Donnell K."/>
            <person name="Stajich J.E."/>
            <person name="Bonito G."/>
        </authorList>
    </citation>
    <scope>NUCLEOTIDE SEQUENCE</scope>
    <source>
        <strain evidence="2">KOD948</strain>
    </source>
</reference>
<feature type="region of interest" description="Disordered" evidence="1">
    <location>
        <begin position="443"/>
        <end position="513"/>
    </location>
</feature>
<feature type="region of interest" description="Disordered" evidence="1">
    <location>
        <begin position="525"/>
        <end position="551"/>
    </location>
</feature>
<feature type="region of interest" description="Disordered" evidence="1">
    <location>
        <begin position="800"/>
        <end position="831"/>
    </location>
</feature>
<dbReference type="EMBL" id="JAAAJA010000913">
    <property type="protein sequence ID" value="KAG0248831.1"/>
    <property type="molecule type" value="Genomic_DNA"/>
</dbReference>
<feature type="compositionally biased region" description="Low complexity" evidence="1">
    <location>
        <begin position="211"/>
        <end position="220"/>
    </location>
</feature>
<gene>
    <name evidence="2" type="ORF">BG011_009866</name>
</gene>
<evidence type="ECO:0000313" key="3">
    <source>
        <dbReference type="Proteomes" id="UP000726737"/>
    </source>
</evidence>
<feature type="compositionally biased region" description="Low complexity" evidence="1">
    <location>
        <begin position="185"/>
        <end position="198"/>
    </location>
</feature>
<organism evidence="2 3">
    <name type="scientific">Mortierella polycephala</name>
    <dbReference type="NCBI Taxonomy" id="41804"/>
    <lineage>
        <taxon>Eukaryota</taxon>
        <taxon>Fungi</taxon>
        <taxon>Fungi incertae sedis</taxon>
        <taxon>Mucoromycota</taxon>
        <taxon>Mortierellomycotina</taxon>
        <taxon>Mortierellomycetes</taxon>
        <taxon>Mortierellales</taxon>
        <taxon>Mortierellaceae</taxon>
        <taxon>Mortierella</taxon>
    </lineage>
</organism>
<feature type="compositionally biased region" description="Low complexity" evidence="1">
    <location>
        <begin position="472"/>
        <end position="488"/>
    </location>
</feature>
<comment type="caution">
    <text evidence="2">The sequence shown here is derived from an EMBL/GenBank/DDBJ whole genome shotgun (WGS) entry which is preliminary data.</text>
</comment>
<sequence>MPDTTTATSIGKQASYGGDKLTRAWSIKDRSISNFRRDGNSLADMKHVAPQSCPNQGGGYNSNIGGNNTKRRISLSKSAFIKNLSRGIHNSIGSPRLSSNNINLSTNSCSNSNLSSSLAYTHGSAASTYSTKSNDSSSSTHQDGHSQQQQHQLGHIGQKLGDFLGIGGSLLGGKKRRGSDTSIKSGHSSSPSLVQVSSAAKNLSSAMDSLTGGDKVSTSSSKDDTAAWKTEAIDTEESRVASWEMHNSLPPSGYEDEAFGLWIRTNDSARTVISGEDAEGTDTSSQKVDEDDKAGFNWRREGKTKKTKNKKAPELEDMQVLEEVLDFSIIILLRASAILYPLVVSAHSESIPVDVSWNPLQHEEQESKQRKVRTLKEYQDHVMADIGYAIQAMVEIFEQQERPFGHADNLGYDAKSRPRPGAGVGSVAGSAYGYRNGRGVQYSRPVMLPPRKGPGPAILSTSNCDSNSNKAPSIGVPIGSPSIGSSTPPSVPTPSPLKKQHRRHSSIPGGRTSAISSMFSSIMQSLPSPSLVQPPSPLSPPPQGATFYSSFSDGTSFSSMASTESKIPTQHHFPFSQPTLSSTSTNIGSISSGISGSNSSNSGLGGFLPQSIQAMINSYRNPSPNTMSFGFSSSNYTSNGNPVSTAPFNKQSEKRLQMERHWRVDIMRRKAHLRGWACRNFLNLYKLSIDIAAHVQSLQSQPHTLQEEFSDLHRITQAIVHVDDLAVQDAHSPSSPSRHHHHHHHQHLRYHEVLTKKIAETREREKTPFRLQYSEYRTQAPTSKDIREANLNTERRFQELYPQLPQYHHGHKRSLRRSRRDPSGTGTNARTTALSDNCYASLNFEQSTVTAMCSTATNATAMEHSPISPPSAYDSIELYGLQVHPIWEPLLDRLCKFDTTHKALDPRNVFLFMHRMSLFWTSETSAAASASTIVTTFVTPSTTLSPTASATTPVTLTTYQQRQQLSVEARDELLAVLWVLEKCIRERKDFQQSPTWFRMSSSAASVQAIYSAGGAMAYLTELGINDPLGRDPIQFVQPVTLTGYFKRLLKDNGGLLMKETTDLFVELTCPSTDNGDFWTLDKLTSIDRAMLYRLICLDMNRGLVFFQISRLMAQILESSPKDMELDAFALSKMVQVVELSGVLDLKALRRWNGAWSAIILGYM</sequence>
<dbReference type="OrthoDB" id="2417124at2759"/>
<feature type="compositionally biased region" description="Basic residues" evidence="1">
    <location>
        <begin position="737"/>
        <end position="748"/>
    </location>
</feature>
<proteinExistence type="predicted"/>
<dbReference type="Proteomes" id="UP000726737">
    <property type="component" value="Unassembled WGS sequence"/>
</dbReference>
<feature type="compositionally biased region" description="Polar residues" evidence="1">
    <location>
        <begin position="199"/>
        <end position="208"/>
    </location>
</feature>
<feature type="region of interest" description="Disordered" evidence="1">
    <location>
        <begin position="127"/>
        <end position="153"/>
    </location>
</feature>
<feature type="compositionally biased region" description="Basic residues" evidence="1">
    <location>
        <begin position="808"/>
        <end position="819"/>
    </location>
</feature>
<dbReference type="AlphaFoldDB" id="A0A9P6PMP2"/>
<evidence type="ECO:0000313" key="2">
    <source>
        <dbReference type="EMBL" id="KAG0248831.1"/>
    </source>
</evidence>